<name>A0ABQ5N645_9CLOT</name>
<evidence type="ECO:0000313" key="1">
    <source>
        <dbReference type="EMBL" id="GLC30605.1"/>
    </source>
</evidence>
<reference evidence="1 2" key="1">
    <citation type="journal article" date="2024" name="Int. J. Syst. Evol. Microbiol.">
        <title>Clostridium omnivorum sp. nov., isolated from anoxic soil under the treatment of reductive soil disinfestation.</title>
        <authorList>
            <person name="Ueki A."/>
            <person name="Tonouchi A."/>
            <person name="Kaku N."/>
            <person name="Honma S."/>
            <person name="Ueki K."/>
        </authorList>
    </citation>
    <scope>NUCLEOTIDE SEQUENCE [LARGE SCALE GENOMIC DNA]</scope>
    <source>
        <strain evidence="1 2">E14</strain>
    </source>
</reference>
<dbReference type="Proteomes" id="UP001208567">
    <property type="component" value="Unassembled WGS sequence"/>
</dbReference>
<sequence length="135" mass="16790">MEYYQHMPCMNCMMMDMYEQPMMDMEEEHLKMMYPRIYGRIMPHVKHHCDMYEGAYGTMSCPSHEHMHHMCDEIYKKVEKDFDDEYGHGEDEDHERLDRQFGFNPFGRDLITILLLNELIGRRRRRRRRRPRPYY</sequence>
<protein>
    <submittedName>
        <fullName evidence="1">Uncharacterized protein</fullName>
    </submittedName>
</protein>
<organism evidence="1 2">
    <name type="scientific">Clostridium omnivorum</name>
    <dbReference type="NCBI Taxonomy" id="1604902"/>
    <lineage>
        <taxon>Bacteria</taxon>
        <taxon>Bacillati</taxon>
        <taxon>Bacillota</taxon>
        <taxon>Clostridia</taxon>
        <taxon>Eubacteriales</taxon>
        <taxon>Clostridiaceae</taxon>
        <taxon>Clostridium</taxon>
    </lineage>
</organism>
<dbReference type="EMBL" id="BRXR01000001">
    <property type="protein sequence ID" value="GLC30605.1"/>
    <property type="molecule type" value="Genomic_DNA"/>
</dbReference>
<dbReference type="RefSeq" id="WP_264849872.1">
    <property type="nucleotide sequence ID" value="NZ_BRXR01000001.1"/>
</dbReference>
<comment type="caution">
    <text evidence="1">The sequence shown here is derived from an EMBL/GenBank/DDBJ whole genome shotgun (WGS) entry which is preliminary data.</text>
</comment>
<evidence type="ECO:0000313" key="2">
    <source>
        <dbReference type="Proteomes" id="UP001208567"/>
    </source>
</evidence>
<proteinExistence type="predicted"/>
<keyword evidence="2" id="KW-1185">Reference proteome</keyword>
<accession>A0ABQ5N645</accession>
<gene>
    <name evidence="1" type="ORF">bsdE14_20150</name>
</gene>